<accession>K9TKX6</accession>
<dbReference type="PROSITE" id="PS50011">
    <property type="entry name" value="PROTEIN_KINASE_DOM"/>
    <property type="match status" value="1"/>
</dbReference>
<dbReference type="eggNOG" id="COG0515">
    <property type="taxonomic scope" value="Bacteria"/>
</dbReference>
<dbReference type="HOGENOM" id="CLU_637370_0_0_3"/>
<dbReference type="SMART" id="SM00220">
    <property type="entry name" value="S_TKc"/>
    <property type="match status" value="1"/>
</dbReference>
<dbReference type="InterPro" id="IPR000253">
    <property type="entry name" value="FHA_dom"/>
</dbReference>
<evidence type="ECO:0000259" key="5">
    <source>
        <dbReference type="PROSITE" id="PS50011"/>
    </source>
</evidence>
<dbReference type="Proteomes" id="UP000010367">
    <property type="component" value="Chromosome"/>
</dbReference>
<sequence>MMFRGVAEVVTLVLVDDTNSPIKQWRFDNPDVIRIGRSPEQNDLVLDDPVVSRLHLELHLTQDSTHGKVWQVINYGTNGTFVNGHPVQQSRLSNGALIQLARGGPLLKFILEPSASPVSPVVPVTPVASVCTHANNPPNTLFCIHCGAPIHVERQIREYQVLKTLGQGGMGTTYLAFVPPEENNPRPKMLVLKEMNADMTRIPKARELFEREARILKGLNHPGVPQFYDFFVDEGKKYLVMAMIHGQDLEQRVYQRGPVVLSQAIDWMIQTCEVLEYIHAQSPPIVHRDIKPANLMVRTLDNRIIVLDFGAVKEIGTPLGTCIGAPDYTAPEQNRGEPLTQSDLYAIGATLIFLLTGESPQKFFEFRGSSYGFNLQGDPRIPSQVRKTIEKATESKPSDRYQTAAELARALSQSL</sequence>
<keyword evidence="6" id="KW-0418">Kinase</keyword>
<dbReference type="InterPro" id="IPR008984">
    <property type="entry name" value="SMAD_FHA_dom_sf"/>
</dbReference>
<feature type="domain" description="Protein kinase" evidence="5">
    <location>
        <begin position="159"/>
        <end position="415"/>
    </location>
</feature>
<dbReference type="AlphaFoldDB" id="K9TKX6"/>
<dbReference type="GO" id="GO:0004674">
    <property type="term" value="F:protein serine/threonine kinase activity"/>
    <property type="evidence" value="ECO:0007669"/>
    <property type="project" value="TreeGrafter"/>
</dbReference>
<dbReference type="PANTHER" id="PTHR24363:SF7">
    <property type="entry name" value="SERINE_THREONINE-PROTEIN KINASE-LIKE PROTEIN E"/>
    <property type="match status" value="1"/>
</dbReference>
<organism evidence="6 7">
    <name type="scientific">Oscillatoria acuminata PCC 6304</name>
    <dbReference type="NCBI Taxonomy" id="56110"/>
    <lineage>
        <taxon>Bacteria</taxon>
        <taxon>Bacillati</taxon>
        <taxon>Cyanobacteriota</taxon>
        <taxon>Cyanophyceae</taxon>
        <taxon>Oscillatoriophycideae</taxon>
        <taxon>Oscillatoriales</taxon>
        <taxon>Oscillatoriaceae</taxon>
        <taxon>Oscillatoria</taxon>
    </lineage>
</organism>
<dbReference type="SMART" id="SM00240">
    <property type="entry name" value="FHA"/>
    <property type="match status" value="1"/>
</dbReference>
<dbReference type="GO" id="GO:0005524">
    <property type="term" value="F:ATP binding"/>
    <property type="evidence" value="ECO:0007669"/>
    <property type="project" value="UniProtKB-UniRule"/>
</dbReference>
<dbReference type="InterPro" id="IPR000719">
    <property type="entry name" value="Prot_kinase_dom"/>
</dbReference>
<proteinExistence type="predicted"/>
<dbReference type="Pfam" id="PF00498">
    <property type="entry name" value="FHA"/>
    <property type="match status" value="1"/>
</dbReference>
<evidence type="ECO:0000256" key="2">
    <source>
        <dbReference type="ARBA" id="ARBA00022840"/>
    </source>
</evidence>
<dbReference type="Pfam" id="PF00069">
    <property type="entry name" value="Pkinase"/>
    <property type="match status" value="1"/>
</dbReference>
<dbReference type="PROSITE" id="PS00108">
    <property type="entry name" value="PROTEIN_KINASE_ST"/>
    <property type="match status" value="1"/>
</dbReference>
<feature type="binding site" evidence="3">
    <location>
        <position position="193"/>
    </location>
    <ligand>
        <name>ATP</name>
        <dbReference type="ChEBI" id="CHEBI:30616"/>
    </ligand>
</feature>
<name>K9TKX6_9CYAN</name>
<evidence type="ECO:0000259" key="4">
    <source>
        <dbReference type="PROSITE" id="PS50006"/>
    </source>
</evidence>
<dbReference type="Gene3D" id="2.60.200.20">
    <property type="match status" value="1"/>
</dbReference>
<dbReference type="STRING" id="56110.Oscil6304_3632"/>
<dbReference type="PATRIC" id="fig|56110.3.peg.4371"/>
<keyword evidence="7" id="KW-1185">Reference proteome</keyword>
<dbReference type="InterPro" id="IPR017441">
    <property type="entry name" value="Protein_kinase_ATP_BS"/>
</dbReference>
<keyword evidence="2 3" id="KW-0067">ATP-binding</keyword>
<dbReference type="InParanoid" id="K9TKX6"/>
<feature type="domain" description="FHA" evidence="4">
    <location>
        <begin position="33"/>
        <end position="87"/>
    </location>
</feature>
<dbReference type="Gene3D" id="1.10.510.10">
    <property type="entry name" value="Transferase(Phosphotransferase) domain 1"/>
    <property type="match status" value="1"/>
</dbReference>
<evidence type="ECO:0000256" key="3">
    <source>
        <dbReference type="PROSITE-ProRule" id="PRU10141"/>
    </source>
</evidence>
<dbReference type="SUPFAM" id="SSF56112">
    <property type="entry name" value="Protein kinase-like (PK-like)"/>
    <property type="match status" value="1"/>
</dbReference>
<protein>
    <submittedName>
        <fullName evidence="6">Protein kinase domain with FHA domain</fullName>
    </submittedName>
</protein>
<dbReference type="KEGG" id="oac:Oscil6304_3632"/>
<dbReference type="InterPro" id="IPR008271">
    <property type="entry name" value="Ser/Thr_kinase_AS"/>
</dbReference>
<dbReference type="RefSeq" id="WP_015149822.1">
    <property type="nucleotide sequence ID" value="NC_019693.1"/>
</dbReference>
<keyword evidence="6" id="KW-0808">Transferase</keyword>
<reference evidence="6 7" key="1">
    <citation type="submission" date="2012-06" db="EMBL/GenBank/DDBJ databases">
        <title>Finished chromosome of genome of Oscillatoria acuminata PCC 6304.</title>
        <authorList>
            <consortium name="US DOE Joint Genome Institute"/>
            <person name="Gugger M."/>
            <person name="Coursin T."/>
            <person name="Rippka R."/>
            <person name="Tandeau De Marsac N."/>
            <person name="Huntemann M."/>
            <person name="Wei C.-L."/>
            <person name="Han J."/>
            <person name="Detter J.C."/>
            <person name="Han C."/>
            <person name="Tapia R."/>
            <person name="Davenport K."/>
            <person name="Daligault H."/>
            <person name="Erkkila T."/>
            <person name="Gu W."/>
            <person name="Munk A.C.C."/>
            <person name="Teshima H."/>
            <person name="Xu Y."/>
            <person name="Chain P."/>
            <person name="Chen A."/>
            <person name="Krypides N."/>
            <person name="Mavromatis K."/>
            <person name="Markowitz V."/>
            <person name="Szeto E."/>
            <person name="Ivanova N."/>
            <person name="Mikhailova N."/>
            <person name="Ovchinnikova G."/>
            <person name="Pagani I."/>
            <person name="Pati A."/>
            <person name="Goodwin L."/>
            <person name="Peters L."/>
            <person name="Pitluck S."/>
            <person name="Woyke T."/>
            <person name="Kerfeld C."/>
        </authorList>
    </citation>
    <scope>NUCLEOTIDE SEQUENCE [LARGE SCALE GENOMIC DNA]</scope>
    <source>
        <strain evidence="6 7">PCC 6304</strain>
    </source>
</reference>
<dbReference type="CDD" id="cd14014">
    <property type="entry name" value="STKc_PknB_like"/>
    <property type="match status" value="1"/>
</dbReference>
<dbReference type="EMBL" id="CP003607">
    <property type="protein sequence ID" value="AFY83195.1"/>
    <property type="molecule type" value="Genomic_DNA"/>
</dbReference>
<evidence type="ECO:0000313" key="6">
    <source>
        <dbReference type="EMBL" id="AFY83195.1"/>
    </source>
</evidence>
<evidence type="ECO:0000256" key="1">
    <source>
        <dbReference type="ARBA" id="ARBA00022741"/>
    </source>
</evidence>
<dbReference type="SUPFAM" id="SSF49879">
    <property type="entry name" value="SMAD/FHA domain"/>
    <property type="match status" value="1"/>
</dbReference>
<evidence type="ECO:0000313" key="7">
    <source>
        <dbReference type="Proteomes" id="UP000010367"/>
    </source>
</evidence>
<keyword evidence="1 3" id="KW-0547">Nucleotide-binding</keyword>
<dbReference type="PROSITE" id="PS00107">
    <property type="entry name" value="PROTEIN_KINASE_ATP"/>
    <property type="match status" value="1"/>
</dbReference>
<gene>
    <name evidence="6" type="ORF">Oscil6304_3632</name>
</gene>
<dbReference type="PANTHER" id="PTHR24363">
    <property type="entry name" value="SERINE/THREONINE PROTEIN KINASE"/>
    <property type="match status" value="1"/>
</dbReference>
<dbReference type="Gene3D" id="3.30.200.20">
    <property type="entry name" value="Phosphorylase Kinase, domain 1"/>
    <property type="match status" value="1"/>
</dbReference>
<dbReference type="PROSITE" id="PS50006">
    <property type="entry name" value="FHA_DOMAIN"/>
    <property type="match status" value="1"/>
</dbReference>
<dbReference type="InterPro" id="IPR011009">
    <property type="entry name" value="Kinase-like_dom_sf"/>
</dbReference>